<feature type="compositionally biased region" description="Basic and acidic residues" evidence="1">
    <location>
        <begin position="209"/>
        <end position="228"/>
    </location>
</feature>
<feature type="region of interest" description="Disordered" evidence="1">
    <location>
        <begin position="205"/>
        <end position="240"/>
    </location>
</feature>
<dbReference type="Proteomes" id="UP000078560">
    <property type="component" value="Unassembled WGS sequence"/>
</dbReference>
<organism evidence="2 3">
    <name type="scientific">Plasmodium ovale curtisi</name>
    <dbReference type="NCBI Taxonomy" id="864141"/>
    <lineage>
        <taxon>Eukaryota</taxon>
        <taxon>Sar</taxon>
        <taxon>Alveolata</taxon>
        <taxon>Apicomplexa</taxon>
        <taxon>Aconoidasida</taxon>
        <taxon>Haemosporida</taxon>
        <taxon>Plasmodiidae</taxon>
        <taxon>Plasmodium</taxon>
        <taxon>Plasmodium (Plasmodium)</taxon>
    </lineage>
</organism>
<dbReference type="InterPro" id="IPR008780">
    <property type="entry name" value="Plasmodium_Vir"/>
</dbReference>
<accession>A0A1A8WJF4</accession>
<sequence>MAVEDSEITSLHSNVIYYKLDKASKIDLPQDNGYWNVFMKNSNIQHSRNSTDILKVFYYIAKLNSNEIFYLERWNYLYFWLGLKLLENSENSVFKQVMSALHTVRSSNVENSDKYNDDMFNIDTEEFMNLKKIYDYLQNYTSIKLRIDYPGAPCSALYKDYVTETYNFYIEEKRKCMQRGTDNYCKVVNRFILKYENDIKQLTCTGKTSPEKPAAEDLDDSRSERHSTVPDGEGVNSPLGQEEKYLGMSLNGEDVSHSSGSTNTISTVFPLLGTATLAFFFLKFTPIGSRLYSSILRKQIIQSSGEEEPQEILGNSYEFPHTNVEDSTHHIAYHSM</sequence>
<reference evidence="3" key="1">
    <citation type="submission" date="2016-05" db="EMBL/GenBank/DDBJ databases">
        <authorList>
            <person name="Naeem Raeece"/>
        </authorList>
    </citation>
    <scope>NUCLEOTIDE SEQUENCE [LARGE SCALE GENOMIC DNA]</scope>
</reference>
<dbReference type="EMBL" id="FLQU01001100">
    <property type="protein sequence ID" value="SBS91387.1"/>
    <property type="molecule type" value="Genomic_DNA"/>
</dbReference>
<evidence type="ECO:0000313" key="2">
    <source>
        <dbReference type="EMBL" id="SBS91387.1"/>
    </source>
</evidence>
<proteinExistence type="predicted"/>
<protein>
    <submittedName>
        <fullName evidence="2">PIR Superfamily Protein</fullName>
    </submittedName>
</protein>
<evidence type="ECO:0000256" key="1">
    <source>
        <dbReference type="SAM" id="MobiDB-lite"/>
    </source>
</evidence>
<gene>
    <name evidence="2" type="ORF">POVCU2_0067250</name>
</gene>
<dbReference type="Pfam" id="PF05795">
    <property type="entry name" value="Plasmodium_Vir"/>
    <property type="match status" value="1"/>
</dbReference>
<evidence type="ECO:0000313" key="3">
    <source>
        <dbReference type="Proteomes" id="UP000078560"/>
    </source>
</evidence>
<name>A0A1A8WJF4_PLAOA</name>
<dbReference type="AlphaFoldDB" id="A0A1A8WJF4"/>